<dbReference type="EMBL" id="JAJIRN010000006">
    <property type="protein sequence ID" value="MCV2369412.1"/>
    <property type="molecule type" value="Genomic_DNA"/>
</dbReference>
<dbReference type="RefSeq" id="WP_263571996.1">
    <property type="nucleotide sequence ID" value="NZ_JAJIRN010000006.1"/>
</dbReference>
<name>A0ABT2YH84_9BURK</name>
<dbReference type="Proteomes" id="UP001209701">
    <property type="component" value="Unassembled WGS sequence"/>
</dbReference>
<gene>
    <name evidence="1" type="ORF">LNV07_15130</name>
</gene>
<protein>
    <recommendedName>
        <fullName evidence="3">DUF4034 domain-containing protein</fullName>
    </recommendedName>
</protein>
<organism evidence="1 2">
    <name type="scientific">Roseateles oligotrophus</name>
    <dbReference type="NCBI Taxonomy" id="1769250"/>
    <lineage>
        <taxon>Bacteria</taxon>
        <taxon>Pseudomonadati</taxon>
        <taxon>Pseudomonadota</taxon>
        <taxon>Betaproteobacteria</taxon>
        <taxon>Burkholderiales</taxon>
        <taxon>Sphaerotilaceae</taxon>
        <taxon>Roseateles</taxon>
    </lineage>
</organism>
<sequence length="411" mass="44646">MRVLGGLLLGLLVAAGFLWLGNGEGTAVSAPQPARADSAALIASAASGQMLPAASNDPWALLNRAEVSGGDDSQALPIEVQKALAWLDPAKDSAWCALRATQAAAPANEEHSEELSLTLAMHQTLLRWAHLLQQRGDLRSLAAADYLEAMALQMSEQRWALGPLQGRALNSQDGRVLALATQLSCEPVQARCQDLVTRWLLLEPRNELALGWQFNLLPPDSPRRLEALARLAEAQADTESQRFWAEFFQSLPRTASEGLRRVAEQSALESLFWAGSGPQVASWAMVCRRDKRPATVSACVKLAERVWQSERANLLEKSLAVLIGKSQAGAGSDWAQREQTVKAVQAAGSRMHEEAVGTGPITCKQLAARHDRMQELLRDGEWRVFSRLASQTTPLTQPVLRSPAAIPLIDK</sequence>
<accession>A0ABT2YH84</accession>
<reference evidence="1 2" key="1">
    <citation type="submission" date="2021-11" db="EMBL/GenBank/DDBJ databases">
        <authorList>
            <person name="Liang Q."/>
            <person name="Mou H."/>
            <person name="Liu Z."/>
        </authorList>
    </citation>
    <scope>NUCLEOTIDE SEQUENCE [LARGE SCALE GENOMIC DNA]</scope>
    <source>
        <strain evidence="1 2">CHU3</strain>
    </source>
</reference>
<proteinExistence type="predicted"/>
<evidence type="ECO:0000313" key="2">
    <source>
        <dbReference type="Proteomes" id="UP001209701"/>
    </source>
</evidence>
<comment type="caution">
    <text evidence="1">The sequence shown here is derived from an EMBL/GenBank/DDBJ whole genome shotgun (WGS) entry which is preliminary data.</text>
</comment>
<keyword evidence="2" id="KW-1185">Reference proteome</keyword>
<evidence type="ECO:0000313" key="1">
    <source>
        <dbReference type="EMBL" id="MCV2369412.1"/>
    </source>
</evidence>
<evidence type="ECO:0008006" key="3">
    <source>
        <dbReference type="Google" id="ProtNLM"/>
    </source>
</evidence>